<sequence length="104" mass="12025">MDVTTIIFISAFTMHLIAEIYVINSLSEAIADFIPDTISLLWQSKHQDHRVELAITQMTLQLSCQHTKIQPYGMVTLNQRLSYSIMTGILIYTICLIQSDYFYF</sequence>
<evidence type="ECO:0000256" key="4">
    <source>
        <dbReference type="ARBA" id="ARBA00022989"/>
    </source>
</evidence>
<evidence type="ECO:0000313" key="7">
    <source>
        <dbReference type="Proteomes" id="UP000515160"/>
    </source>
</evidence>
<evidence type="ECO:0000256" key="3">
    <source>
        <dbReference type="ARBA" id="ARBA00022692"/>
    </source>
</evidence>
<keyword evidence="7" id="KW-1185">Reference proteome</keyword>
<dbReference type="GO" id="GO:0005886">
    <property type="term" value="C:plasma membrane"/>
    <property type="evidence" value="ECO:0007669"/>
    <property type="project" value="UniProtKB-SubCell"/>
</dbReference>
<evidence type="ECO:0000256" key="2">
    <source>
        <dbReference type="ARBA" id="ARBA00022475"/>
    </source>
</evidence>
<dbReference type="OrthoDB" id="10502513at2759"/>
<feature type="transmembrane region" description="Helical" evidence="6">
    <location>
        <begin position="81"/>
        <end position="103"/>
    </location>
</feature>
<name>A0A6P8X8Y0_DROAB</name>
<dbReference type="GeneID" id="117570764"/>
<comment type="subcellular location">
    <subcellularLocation>
        <location evidence="1">Cell membrane</location>
        <topology evidence="1">Multi-pass membrane protein</topology>
    </subcellularLocation>
</comment>
<gene>
    <name evidence="8" type="primary">LOC117570764</name>
</gene>
<dbReference type="InterPro" id="IPR013604">
    <property type="entry name" value="7TM_chemorcpt"/>
</dbReference>
<evidence type="ECO:0000256" key="5">
    <source>
        <dbReference type="ARBA" id="ARBA00023136"/>
    </source>
</evidence>
<protein>
    <submittedName>
        <fullName evidence="8">Gustatory receptor 85a</fullName>
    </submittedName>
</protein>
<dbReference type="RefSeq" id="XP_034108488.2">
    <property type="nucleotide sequence ID" value="XM_034252597.2"/>
</dbReference>
<dbReference type="Pfam" id="PF08395">
    <property type="entry name" value="7tm_7"/>
    <property type="match status" value="1"/>
</dbReference>
<dbReference type="Proteomes" id="UP000515160">
    <property type="component" value="Chromosome 3"/>
</dbReference>
<keyword evidence="2" id="KW-1003">Cell membrane</keyword>
<organism evidence="7 8">
    <name type="scientific">Drosophila albomicans</name>
    <name type="common">Fruit fly</name>
    <dbReference type="NCBI Taxonomy" id="7291"/>
    <lineage>
        <taxon>Eukaryota</taxon>
        <taxon>Metazoa</taxon>
        <taxon>Ecdysozoa</taxon>
        <taxon>Arthropoda</taxon>
        <taxon>Hexapoda</taxon>
        <taxon>Insecta</taxon>
        <taxon>Pterygota</taxon>
        <taxon>Neoptera</taxon>
        <taxon>Endopterygota</taxon>
        <taxon>Diptera</taxon>
        <taxon>Brachycera</taxon>
        <taxon>Muscomorpha</taxon>
        <taxon>Ephydroidea</taxon>
        <taxon>Drosophilidae</taxon>
        <taxon>Drosophila</taxon>
    </lineage>
</organism>
<proteinExistence type="predicted"/>
<evidence type="ECO:0000256" key="1">
    <source>
        <dbReference type="ARBA" id="ARBA00004651"/>
    </source>
</evidence>
<dbReference type="AlphaFoldDB" id="A0A6P8X8Y0"/>
<keyword evidence="3 6" id="KW-0812">Transmembrane</keyword>
<dbReference type="GO" id="GO:0050909">
    <property type="term" value="P:sensory perception of taste"/>
    <property type="evidence" value="ECO:0007669"/>
    <property type="project" value="InterPro"/>
</dbReference>
<keyword evidence="8" id="KW-0675">Receptor</keyword>
<evidence type="ECO:0000256" key="6">
    <source>
        <dbReference type="SAM" id="Phobius"/>
    </source>
</evidence>
<keyword evidence="4 6" id="KW-1133">Transmembrane helix</keyword>
<evidence type="ECO:0000313" key="8">
    <source>
        <dbReference type="RefSeq" id="XP_034108488.2"/>
    </source>
</evidence>
<keyword evidence="5 6" id="KW-0472">Membrane</keyword>
<feature type="transmembrane region" description="Helical" evidence="6">
    <location>
        <begin position="6"/>
        <end position="23"/>
    </location>
</feature>
<reference evidence="8" key="1">
    <citation type="submission" date="2025-08" db="UniProtKB">
        <authorList>
            <consortium name="RefSeq"/>
        </authorList>
    </citation>
    <scope>IDENTIFICATION</scope>
    <source>
        <strain evidence="8">15112-1751.03</strain>
        <tissue evidence="8">Whole Adult</tissue>
    </source>
</reference>
<accession>A0A6P8X8Y0</accession>